<accession>A0AAV8YI04</accession>
<dbReference type="SUPFAM" id="SSF53254">
    <property type="entry name" value="Phosphoglycerate mutase-like"/>
    <property type="match status" value="1"/>
</dbReference>
<dbReference type="EMBL" id="JAPWTK010000091">
    <property type="protein sequence ID" value="KAJ8951024.1"/>
    <property type="molecule type" value="Genomic_DNA"/>
</dbReference>
<protein>
    <recommendedName>
        <fullName evidence="3">Acid phosphatase</fullName>
    </recommendedName>
</protein>
<evidence type="ECO:0000313" key="1">
    <source>
        <dbReference type="EMBL" id="KAJ8951024.1"/>
    </source>
</evidence>
<comment type="caution">
    <text evidence="1">The sequence shown here is derived from an EMBL/GenBank/DDBJ whole genome shotgun (WGS) entry which is preliminary data.</text>
</comment>
<proteinExistence type="predicted"/>
<sequence length="98" mass="11300">MNSVQSLKPKCQRKPIPGSSVLDFLFLKLSWAQASAMNSFQDMDGYDSIQQHTIFRHGERTVDPSTLYPKDPYINEKYYPYGVGQLTNGCIQLKQFKY</sequence>
<reference evidence="1" key="1">
    <citation type="journal article" date="2023" name="Insect Mol. Biol.">
        <title>Genome sequencing provides insights into the evolution of gene families encoding plant cell wall-degrading enzymes in longhorned beetles.</title>
        <authorList>
            <person name="Shin N.R."/>
            <person name="Okamura Y."/>
            <person name="Kirsch R."/>
            <person name="Pauchet Y."/>
        </authorList>
    </citation>
    <scope>NUCLEOTIDE SEQUENCE</scope>
    <source>
        <strain evidence="1">AMC_N1</strain>
    </source>
</reference>
<gene>
    <name evidence="1" type="ORF">NQ318_006409</name>
</gene>
<dbReference type="Proteomes" id="UP001162162">
    <property type="component" value="Unassembled WGS sequence"/>
</dbReference>
<keyword evidence="2" id="KW-1185">Reference proteome</keyword>
<organism evidence="1 2">
    <name type="scientific">Aromia moschata</name>
    <dbReference type="NCBI Taxonomy" id="1265417"/>
    <lineage>
        <taxon>Eukaryota</taxon>
        <taxon>Metazoa</taxon>
        <taxon>Ecdysozoa</taxon>
        <taxon>Arthropoda</taxon>
        <taxon>Hexapoda</taxon>
        <taxon>Insecta</taxon>
        <taxon>Pterygota</taxon>
        <taxon>Neoptera</taxon>
        <taxon>Endopterygota</taxon>
        <taxon>Coleoptera</taxon>
        <taxon>Polyphaga</taxon>
        <taxon>Cucujiformia</taxon>
        <taxon>Chrysomeloidea</taxon>
        <taxon>Cerambycidae</taxon>
        <taxon>Cerambycinae</taxon>
        <taxon>Callichromatini</taxon>
        <taxon>Aromia</taxon>
    </lineage>
</organism>
<dbReference type="Gene3D" id="3.40.50.1240">
    <property type="entry name" value="Phosphoglycerate mutase-like"/>
    <property type="match status" value="1"/>
</dbReference>
<dbReference type="AlphaFoldDB" id="A0AAV8YI04"/>
<name>A0AAV8YI04_9CUCU</name>
<evidence type="ECO:0008006" key="3">
    <source>
        <dbReference type="Google" id="ProtNLM"/>
    </source>
</evidence>
<dbReference type="InterPro" id="IPR029033">
    <property type="entry name" value="His_PPase_superfam"/>
</dbReference>
<evidence type="ECO:0000313" key="2">
    <source>
        <dbReference type="Proteomes" id="UP001162162"/>
    </source>
</evidence>
<dbReference type="GO" id="GO:0016791">
    <property type="term" value="F:phosphatase activity"/>
    <property type="evidence" value="ECO:0007669"/>
    <property type="project" value="UniProtKB-ARBA"/>
</dbReference>